<dbReference type="GO" id="GO:0050660">
    <property type="term" value="F:flavin adenine dinucleotide binding"/>
    <property type="evidence" value="ECO:0007669"/>
    <property type="project" value="InterPro"/>
</dbReference>
<evidence type="ECO:0000256" key="1">
    <source>
        <dbReference type="ARBA" id="ARBA00009183"/>
    </source>
</evidence>
<dbReference type="Pfam" id="PF13450">
    <property type="entry name" value="NAD_binding_8"/>
    <property type="match status" value="1"/>
</dbReference>
<evidence type="ECO:0000313" key="8">
    <source>
        <dbReference type="Proteomes" id="UP001172673"/>
    </source>
</evidence>
<dbReference type="Proteomes" id="UP001172673">
    <property type="component" value="Unassembled WGS sequence"/>
</dbReference>
<dbReference type="GO" id="GO:0004499">
    <property type="term" value="F:N,N-dimethylaniline monooxygenase activity"/>
    <property type="evidence" value="ECO:0007669"/>
    <property type="project" value="InterPro"/>
</dbReference>
<evidence type="ECO:0000256" key="3">
    <source>
        <dbReference type="ARBA" id="ARBA00022827"/>
    </source>
</evidence>
<keyword evidence="3" id="KW-0274">FAD</keyword>
<dbReference type="GO" id="GO:0050661">
    <property type="term" value="F:NADP binding"/>
    <property type="evidence" value="ECO:0007669"/>
    <property type="project" value="InterPro"/>
</dbReference>
<dbReference type="SUPFAM" id="SSF51905">
    <property type="entry name" value="FAD/NAD(P)-binding domain"/>
    <property type="match status" value="2"/>
</dbReference>
<keyword evidence="8" id="KW-1185">Reference proteome</keyword>
<evidence type="ECO:0008006" key="9">
    <source>
        <dbReference type="Google" id="ProtNLM"/>
    </source>
</evidence>
<dbReference type="PANTHER" id="PTHR23023">
    <property type="entry name" value="DIMETHYLANILINE MONOOXYGENASE"/>
    <property type="match status" value="1"/>
</dbReference>
<dbReference type="InterPro" id="IPR000960">
    <property type="entry name" value="Flavin_mOase"/>
</dbReference>
<comment type="similarity">
    <text evidence="1">Belongs to the FMO family.</text>
</comment>
<name>A0AA39CQR6_9EURO</name>
<keyword evidence="2" id="KW-0285">Flavoprotein</keyword>
<keyword evidence="4" id="KW-0521">NADP</keyword>
<dbReference type="PRINTS" id="PR00419">
    <property type="entry name" value="ADXRDTASE"/>
</dbReference>
<organism evidence="7 8">
    <name type="scientific">Cladophialophora chaetospira</name>
    <dbReference type="NCBI Taxonomy" id="386627"/>
    <lineage>
        <taxon>Eukaryota</taxon>
        <taxon>Fungi</taxon>
        <taxon>Dikarya</taxon>
        <taxon>Ascomycota</taxon>
        <taxon>Pezizomycotina</taxon>
        <taxon>Eurotiomycetes</taxon>
        <taxon>Chaetothyriomycetidae</taxon>
        <taxon>Chaetothyriales</taxon>
        <taxon>Herpotrichiellaceae</taxon>
        <taxon>Cladophialophora</taxon>
    </lineage>
</organism>
<reference evidence="7" key="1">
    <citation type="submission" date="2022-10" db="EMBL/GenBank/DDBJ databases">
        <title>Culturing micro-colonial fungi from biological soil crusts in the Mojave desert and describing Neophaeococcomyces mojavensis, and introducing the new genera and species Taxawa tesnikishii.</title>
        <authorList>
            <person name="Kurbessoian T."/>
            <person name="Stajich J.E."/>
        </authorList>
    </citation>
    <scope>NUCLEOTIDE SEQUENCE</scope>
    <source>
        <strain evidence="7">TK_41</strain>
    </source>
</reference>
<accession>A0AA39CQR6</accession>
<dbReference type="InterPro" id="IPR036188">
    <property type="entry name" value="FAD/NAD-bd_sf"/>
</dbReference>
<dbReference type="PIRSF" id="PIRSF000332">
    <property type="entry name" value="FMO"/>
    <property type="match status" value="1"/>
</dbReference>
<evidence type="ECO:0000256" key="5">
    <source>
        <dbReference type="ARBA" id="ARBA00023002"/>
    </source>
</evidence>
<dbReference type="InterPro" id="IPR050346">
    <property type="entry name" value="FMO-like"/>
</dbReference>
<keyword evidence="5" id="KW-0560">Oxidoreductase</keyword>
<comment type="caution">
    <text evidence="7">The sequence shown here is derived from an EMBL/GenBank/DDBJ whole genome shotgun (WGS) entry which is preliminary data.</text>
</comment>
<feature type="region of interest" description="Disordered" evidence="6">
    <location>
        <begin position="489"/>
        <end position="524"/>
    </location>
</feature>
<gene>
    <name evidence="7" type="ORF">H2200_000242</name>
</gene>
<evidence type="ECO:0000256" key="2">
    <source>
        <dbReference type="ARBA" id="ARBA00022630"/>
    </source>
</evidence>
<dbReference type="Gene3D" id="3.50.50.60">
    <property type="entry name" value="FAD/NAD(P)-binding domain"/>
    <property type="match status" value="2"/>
</dbReference>
<evidence type="ECO:0000256" key="6">
    <source>
        <dbReference type="SAM" id="MobiDB-lite"/>
    </source>
</evidence>
<dbReference type="InterPro" id="IPR020946">
    <property type="entry name" value="Flavin_mOase-like"/>
</dbReference>
<dbReference type="Pfam" id="PF00743">
    <property type="entry name" value="FMO-like"/>
    <property type="match status" value="2"/>
</dbReference>
<dbReference type="EMBL" id="JAPDRK010000001">
    <property type="protein sequence ID" value="KAJ9616523.1"/>
    <property type="molecule type" value="Genomic_DNA"/>
</dbReference>
<evidence type="ECO:0000313" key="7">
    <source>
        <dbReference type="EMBL" id="KAJ9616523.1"/>
    </source>
</evidence>
<protein>
    <recommendedName>
        <fullName evidence="9">Thiol-specific monooxygenase</fullName>
    </recommendedName>
</protein>
<feature type="region of interest" description="Disordered" evidence="6">
    <location>
        <begin position="55"/>
        <end position="97"/>
    </location>
</feature>
<proteinExistence type="inferred from homology"/>
<evidence type="ECO:0000256" key="4">
    <source>
        <dbReference type="ARBA" id="ARBA00022857"/>
    </source>
</evidence>
<dbReference type="AlphaFoldDB" id="A0AA39CQR6"/>
<sequence>MPEVAAKTVAVIGAGISGVCAAAHLIRHGLEVVVFERSGIAGGVWHFDKRTALDPSSYPNEIPSRGDYEPVPELAYSTPPPEHEDDEDLEITHAPPGPCYAGLKNNVSTREMKVSLGSWPPGTEDFTTQNVLEEYIQGIAEEHGVNAVTQYYTRVEEVRKQQDRWIVRTTTLQKGSSSGRRLAERRWTLDAVVVASGHYHMPRIPDYPGLSEWKRAYPDRVWHSKRYRNPQVFKDQNVLLVGAGVSAADIAKESVGIAKHIYQSARGGLFDLPASFLPEGASRVGAIKSFELGARAGDAQGDSAPIPGQVILEDGEVLFDIHAVILCTGYITSYPFLPQFHRDDISVGEADETVLVTAEGNMNHNLHKDMFYIEDPSLIFIGAPYHIATFSLFEFQGQAAARVLSGKAQLPSYDEMRREYNDKVKNKGLGREFHSLKASGAEEGYVKDLVDWVNADAERLGIDDKMVGHTPEWHLAKKDREARIKLIFGNKNSTDSPGHEKKTGSVDAIEAPVELAGEAGVEST</sequence>